<dbReference type="InterPro" id="IPR011051">
    <property type="entry name" value="RmlC_Cupin_sf"/>
</dbReference>
<evidence type="ECO:0000313" key="2">
    <source>
        <dbReference type="Proteomes" id="UP000540989"/>
    </source>
</evidence>
<organism evidence="1 2">
    <name type="scientific">Granulicella aggregans</name>
    <dbReference type="NCBI Taxonomy" id="474949"/>
    <lineage>
        <taxon>Bacteria</taxon>
        <taxon>Pseudomonadati</taxon>
        <taxon>Acidobacteriota</taxon>
        <taxon>Terriglobia</taxon>
        <taxon>Terriglobales</taxon>
        <taxon>Acidobacteriaceae</taxon>
        <taxon>Granulicella</taxon>
    </lineage>
</organism>
<dbReference type="CDD" id="cd02219">
    <property type="entry name" value="cupin_YjlB-like"/>
    <property type="match status" value="1"/>
</dbReference>
<dbReference type="Gene3D" id="2.60.120.10">
    <property type="entry name" value="Jelly Rolls"/>
    <property type="match status" value="1"/>
</dbReference>
<protein>
    <submittedName>
        <fullName evidence="1">Uncharacterized protein YjlB</fullName>
    </submittedName>
</protein>
<dbReference type="SUPFAM" id="SSF51182">
    <property type="entry name" value="RmlC-like cupins"/>
    <property type="match status" value="1"/>
</dbReference>
<dbReference type="PIRSF" id="PIRSF019307">
    <property type="entry name" value="UCP019307"/>
    <property type="match status" value="1"/>
</dbReference>
<name>A0A7W8E7H4_9BACT</name>
<comment type="caution">
    <text evidence="1">The sequence shown here is derived from an EMBL/GenBank/DDBJ whole genome shotgun (WGS) entry which is preliminary data.</text>
</comment>
<dbReference type="PANTHER" id="PTHR36448">
    <property type="entry name" value="BLR7373 PROTEIN"/>
    <property type="match status" value="1"/>
</dbReference>
<gene>
    <name evidence="1" type="ORF">HDF16_004996</name>
</gene>
<dbReference type="Proteomes" id="UP000540989">
    <property type="component" value="Unassembled WGS sequence"/>
</dbReference>
<dbReference type="RefSeq" id="WP_184222428.1">
    <property type="nucleotide sequence ID" value="NZ_JACHIP010000011.1"/>
</dbReference>
<dbReference type="AlphaFoldDB" id="A0A7W8E7H4"/>
<reference evidence="1 2" key="1">
    <citation type="submission" date="2020-08" db="EMBL/GenBank/DDBJ databases">
        <title>Genomic Encyclopedia of Type Strains, Phase IV (KMG-V): Genome sequencing to study the core and pangenomes of soil and plant-associated prokaryotes.</title>
        <authorList>
            <person name="Whitman W."/>
        </authorList>
    </citation>
    <scope>NUCLEOTIDE SEQUENCE [LARGE SCALE GENOMIC DNA]</scope>
    <source>
        <strain evidence="1 2">M8UP14</strain>
    </source>
</reference>
<dbReference type="PANTHER" id="PTHR36448:SF2">
    <property type="entry name" value="CUPIN TYPE-1 DOMAIN-CONTAINING PROTEIN"/>
    <property type="match status" value="1"/>
</dbReference>
<accession>A0A7W8E7H4</accession>
<proteinExistence type="predicted"/>
<dbReference type="InterPro" id="IPR014500">
    <property type="entry name" value="UCP019307_cupin"/>
</dbReference>
<dbReference type="InterPro" id="IPR047121">
    <property type="entry name" value="YjiB-like"/>
</dbReference>
<evidence type="ECO:0000313" key="1">
    <source>
        <dbReference type="EMBL" id="MBB5060260.1"/>
    </source>
</evidence>
<dbReference type="InterPro" id="IPR014710">
    <property type="entry name" value="RmlC-like_jellyroll"/>
</dbReference>
<sequence length="189" mass="20447">MNRRQFGVAMAGLGLGSSALGERTPEIEKLLLSRNGWMPNNERLPVLVYRRAFSGDALADRMEEGFQRNLWPAQWRNGVYTFHHYHSTAHEVLGFAAGSARLTLGGEGGHDVTVSAGDVLVLPAGTGHYLVHADPGFLVVGAYPVGQHWDICRSAPDVATTERMLSLPFPASDPITGKGGDIVRVWSPS</sequence>
<keyword evidence="2" id="KW-1185">Reference proteome</keyword>
<dbReference type="EMBL" id="JACHIP010000011">
    <property type="protein sequence ID" value="MBB5060260.1"/>
    <property type="molecule type" value="Genomic_DNA"/>
</dbReference>